<dbReference type="AlphaFoldDB" id="A0A9W7I3V7"/>
<protein>
    <recommendedName>
        <fullName evidence="2">Neprosin PEP catalytic domain-containing protein</fullName>
    </recommendedName>
</protein>
<proteinExistence type="predicted"/>
<dbReference type="PANTHER" id="PTHR31589">
    <property type="entry name" value="PROTEIN, PUTATIVE (DUF239)-RELATED-RELATED"/>
    <property type="match status" value="1"/>
</dbReference>
<feature type="chain" id="PRO_5040912281" description="Neprosin PEP catalytic domain-containing protein" evidence="1">
    <location>
        <begin position="25"/>
        <end position="421"/>
    </location>
</feature>
<name>A0A9W7I3V7_HIBTR</name>
<dbReference type="Pfam" id="PF14365">
    <property type="entry name" value="Neprosin_AP"/>
    <property type="match status" value="1"/>
</dbReference>
<evidence type="ECO:0000259" key="2">
    <source>
        <dbReference type="PROSITE" id="PS52045"/>
    </source>
</evidence>
<feature type="signal peptide" evidence="1">
    <location>
        <begin position="1"/>
        <end position="24"/>
    </location>
</feature>
<evidence type="ECO:0000313" key="3">
    <source>
        <dbReference type="EMBL" id="GMI88513.1"/>
    </source>
</evidence>
<comment type="caution">
    <text evidence="3">The sequence shown here is derived from an EMBL/GenBank/DDBJ whole genome shotgun (WGS) entry which is preliminary data.</text>
</comment>
<dbReference type="Pfam" id="PF03080">
    <property type="entry name" value="Neprosin"/>
    <property type="match status" value="1"/>
</dbReference>
<sequence>MGKLNVSMLFLTLVLSYLSDRANGKINFKELVDAKLKQLNKPAVKTIQSEDGDIIDCVDIYKQPAFDNPALKNHTIQMKPSFNLKEDKSRTVNGSAKLVESQTWQRSGSCPELTIPIRRIQRKDLLRADSIDRFGRIPQETVSKSNTTNQKDGRFLFINNTKIVLPTVENESAAMLVTLGPDYIGAKGDINVWNPSLSFPDHEFSTAQIWVKSGPADVYESLESGWAVFPNLYGDKKARLFVRWSANSSIYSGCFDLLCDGFIQTNHQVALGAAVEPVSSVSGQQYYITIGIYKDPQTNNWWLKYGDDTPIGYWPGSLFSFLTHSSKLVEWGGRVYSTNVKKSPHTKAGMGSGHFASGLFGKACFIRNVAVVDFSMQLKYPQWVGTWDDEFNCYTVYNDKKSSATSPAFYFGGPGQNPQCP</sequence>
<dbReference type="OrthoDB" id="1858978at2759"/>
<dbReference type="Gene3D" id="3.90.1320.10">
    <property type="entry name" value="Outer-capsid protein sigma 3, large lobe"/>
    <property type="match status" value="1"/>
</dbReference>
<dbReference type="InterPro" id="IPR004314">
    <property type="entry name" value="Neprosin"/>
</dbReference>
<gene>
    <name evidence="3" type="ORF">HRI_002520600</name>
</gene>
<evidence type="ECO:0000313" key="4">
    <source>
        <dbReference type="Proteomes" id="UP001165190"/>
    </source>
</evidence>
<dbReference type="PANTHER" id="PTHR31589:SF2">
    <property type="entry name" value="ASLB (DUF239)-RELATED"/>
    <property type="match status" value="1"/>
</dbReference>
<evidence type="ECO:0000256" key="1">
    <source>
        <dbReference type="SAM" id="SignalP"/>
    </source>
</evidence>
<dbReference type="PROSITE" id="PS52045">
    <property type="entry name" value="NEPROSIN_PEP_CD"/>
    <property type="match status" value="1"/>
</dbReference>
<dbReference type="EMBL" id="BSYR01000022">
    <property type="protein sequence ID" value="GMI88513.1"/>
    <property type="molecule type" value="Genomic_DNA"/>
</dbReference>
<keyword evidence="4" id="KW-1185">Reference proteome</keyword>
<dbReference type="InterPro" id="IPR053168">
    <property type="entry name" value="Glutamic_endopeptidase"/>
</dbReference>
<organism evidence="3 4">
    <name type="scientific">Hibiscus trionum</name>
    <name type="common">Flower of an hour</name>
    <dbReference type="NCBI Taxonomy" id="183268"/>
    <lineage>
        <taxon>Eukaryota</taxon>
        <taxon>Viridiplantae</taxon>
        <taxon>Streptophyta</taxon>
        <taxon>Embryophyta</taxon>
        <taxon>Tracheophyta</taxon>
        <taxon>Spermatophyta</taxon>
        <taxon>Magnoliopsida</taxon>
        <taxon>eudicotyledons</taxon>
        <taxon>Gunneridae</taxon>
        <taxon>Pentapetalae</taxon>
        <taxon>rosids</taxon>
        <taxon>malvids</taxon>
        <taxon>Malvales</taxon>
        <taxon>Malvaceae</taxon>
        <taxon>Malvoideae</taxon>
        <taxon>Hibiscus</taxon>
    </lineage>
</organism>
<dbReference type="Proteomes" id="UP001165190">
    <property type="component" value="Unassembled WGS sequence"/>
</dbReference>
<keyword evidence="1" id="KW-0732">Signal</keyword>
<reference evidence="3" key="1">
    <citation type="submission" date="2023-05" db="EMBL/GenBank/DDBJ databases">
        <title>Genome and transcriptome analyses reveal genes involved in the formation of fine ridges on petal epidermal cells in Hibiscus trionum.</title>
        <authorList>
            <person name="Koshimizu S."/>
            <person name="Masuda S."/>
            <person name="Ishii T."/>
            <person name="Shirasu K."/>
            <person name="Hoshino A."/>
            <person name="Arita M."/>
        </authorList>
    </citation>
    <scope>NUCLEOTIDE SEQUENCE</scope>
    <source>
        <strain evidence="3">Hamamatsu line</strain>
    </source>
</reference>
<accession>A0A9W7I3V7</accession>
<feature type="domain" description="Neprosin PEP catalytic" evidence="2">
    <location>
        <begin position="164"/>
        <end position="421"/>
    </location>
</feature>
<dbReference type="InterPro" id="IPR025521">
    <property type="entry name" value="Neprosin_propep"/>
</dbReference>